<dbReference type="AlphaFoldDB" id="A0A8H5LHH8"/>
<evidence type="ECO:0000313" key="2">
    <source>
        <dbReference type="Proteomes" id="UP000559256"/>
    </source>
</evidence>
<evidence type="ECO:0000313" key="1">
    <source>
        <dbReference type="EMBL" id="KAF5357322.1"/>
    </source>
</evidence>
<comment type="caution">
    <text evidence="1">The sequence shown here is derived from an EMBL/GenBank/DDBJ whole genome shotgun (WGS) entry which is preliminary data.</text>
</comment>
<reference evidence="1 2" key="1">
    <citation type="journal article" date="2020" name="ISME J.">
        <title>Uncovering the hidden diversity of litter-decomposition mechanisms in mushroom-forming fungi.</title>
        <authorList>
            <person name="Floudas D."/>
            <person name="Bentzer J."/>
            <person name="Ahren D."/>
            <person name="Johansson T."/>
            <person name="Persson P."/>
            <person name="Tunlid A."/>
        </authorList>
    </citation>
    <scope>NUCLEOTIDE SEQUENCE [LARGE SCALE GENOMIC DNA]</scope>
    <source>
        <strain evidence="1 2">CBS 291.85</strain>
    </source>
</reference>
<dbReference type="Proteomes" id="UP000559256">
    <property type="component" value="Unassembled WGS sequence"/>
</dbReference>
<sequence length="541" mass="61871">MARPPETSRLCIATPLSPSRKVNTIPSRQPIATSRLSIATPLTPSKKANITTSIPLIVRQPSDIAAAPRRVFDSTRLPPEVLGEIFLLCTGTTDDALERVNEAIFDNLLTFAPNVSTIITSNPVDSLKDTPWNLSHVCRYWRNVACDIPYLWIRIQADLQRPRPNQQHERLQTQFDRSRDAGLHVYLSFPSMHPHNLPLFTLICSTSHRWQSLALVTRPWLFPLFQSRCSSFPNLVTLYNHPIPIHMQPSFHDAVPLFRNAPRLQNIFIHPSQNRQAFHFPFQNIRCCYVPLSALKGLTDDQWLARIERLWIFADYINRATLHPQRFYSDTLTSLTVTETQLSWGVVILLTSLVLPNIVSLDLRVCSDPLLGDVLIDLINRSRCSLVFLRFEVPSLAPEKMRRLFSLCGGLKELIMTAPIVSKETLECLTVGPVDVPVCLLPALEIMDLRSRRPRKLQCVAEFFKMAHSRTSLERPRDPRVSRLKTLRVNAHIPKLEDVHPDIQMMVRCLAVQEVISLSQHEEKKKTFSYYTDRQGRVLVL</sequence>
<accession>A0A8H5LHH8</accession>
<dbReference type="EMBL" id="JAACJM010000052">
    <property type="protein sequence ID" value="KAF5357322.1"/>
    <property type="molecule type" value="Genomic_DNA"/>
</dbReference>
<dbReference type="OrthoDB" id="2886770at2759"/>
<keyword evidence="2" id="KW-1185">Reference proteome</keyword>
<protein>
    <recommendedName>
        <fullName evidence="3">F-box domain-containing protein</fullName>
    </recommendedName>
</protein>
<name>A0A8H5LHH8_9AGAR</name>
<evidence type="ECO:0008006" key="3">
    <source>
        <dbReference type="Google" id="ProtNLM"/>
    </source>
</evidence>
<dbReference type="Gene3D" id="1.20.1280.50">
    <property type="match status" value="1"/>
</dbReference>
<organism evidence="1 2">
    <name type="scientific">Tetrapyrgos nigripes</name>
    <dbReference type="NCBI Taxonomy" id="182062"/>
    <lineage>
        <taxon>Eukaryota</taxon>
        <taxon>Fungi</taxon>
        <taxon>Dikarya</taxon>
        <taxon>Basidiomycota</taxon>
        <taxon>Agaricomycotina</taxon>
        <taxon>Agaricomycetes</taxon>
        <taxon>Agaricomycetidae</taxon>
        <taxon>Agaricales</taxon>
        <taxon>Marasmiineae</taxon>
        <taxon>Marasmiaceae</taxon>
        <taxon>Tetrapyrgos</taxon>
    </lineage>
</organism>
<gene>
    <name evidence="1" type="ORF">D9758_005849</name>
</gene>
<proteinExistence type="predicted"/>